<dbReference type="Pfam" id="PF02458">
    <property type="entry name" value="Transferase"/>
    <property type="match status" value="1"/>
</dbReference>
<name>A0A835CFQ0_9FABA</name>
<evidence type="ECO:0000256" key="3">
    <source>
        <dbReference type="ARBA" id="ARBA00023315"/>
    </source>
</evidence>
<keyword evidence="5" id="KW-1185">Reference proteome</keyword>
<dbReference type="Gene3D" id="3.30.559.10">
    <property type="entry name" value="Chloramphenicol acetyltransferase-like domain"/>
    <property type="match status" value="2"/>
</dbReference>
<dbReference type="GO" id="GO:0016746">
    <property type="term" value="F:acyltransferase activity"/>
    <property type="evidence" value="ECO:0007669"/>
    <property type="project" value="UniProtKB-KW"/>
</dbReference>
<dbReference type="Proteomes" id="UP000634136">
    <property type="component" value="Unassembled WGS sequence"/>
</dbReference>
<keyword evidence="3 4" id="KW-0012">Acyltransferase</keyword>
<comment type="caution">
    <text evidence="4">The sequence shown here is derived from an EMBL/GenBank/DDBJ whole genome shotgun (WGS) entry which is preliminary data.</text>
</comment>
<proteinExistence type="inferred from homology"/>
<evidence type="ECO:0000256" key="1">
    <source>
        <dbReference type="ARBA" id="ARBA00009861"/>
    </source>
</evidence>
<organism evidence="4 5">
    <name type="scientific">Senna tora</name>
    <dbReference type="NCBI Taxonomy" id="362788"/>
    <lineage>
        <taxon>Eukaryota</taxon>
        <taxon>Viridiplantae</taxon>
        <taxon>Streptophyta</taxon>
        <taxon>Embryophyta</taxon>
        <taxon>Tracheophyta</taxon>
        <taxon>Spermatophyta</taxon>
        <taxon>Magnoliopsida</taxon>
        <taxon>eudicotyledons</taxon>
        <taxon>Gunneridae</taxon>
        <taxon>Pentapetalae</taxon>
        <taxon>rosids</taxon>
        <taxon>fabids</taxon>
        <taxon>Fabales</taxon>
        <taxon>Fabaceae</taxon>
        <taxon>Caesalpinioideae</taxon>
        <taxon>Cassia clade</taxon>
        <taxon>Senna</taxon>
    </lineage>
</organism>
<dbReference type="OrthoDB" id="671439at2759"/>
<evidence type="ECO:0000313" key="4">
    <source>
        <dbReference type="EMBL" id="KAF7839836.1"/>
    </source>
</evidence>
<dbReference type="InterPro" id="IPR023213">
    <property type="entry name" value="CAT-like_dom_sf"/>
</dbReference>
<gene>
    <name evidence="4" type="ORF">G2W53_008318</name>
</gene>
<reference evidence="4" key="1">
    <citation type="submission" date="2020-09" db="EMBL/GenBank/DDBJ databases">
        <title>Genome-Enabled Discovery of Anthraquinone Biosynthesis in Senna tora.</title>
        <authorList>
            <person name="Kang S.-H."/>
            <person name="Pandey R.P."/>
            <person name="Lee C.-M."/>
            <person name="Sim J.-S."/>
            <person name="Jeong J.-T."/>
            <person name="Choi B.-S."/>
            <person name="Jung M."/>
            <person name="Ginzburg D."/>
            <person name="Zhao K."/>
            <person name="Won S.Y."/>
            <person name="Oh T.-J."/>
            <person name="Yu Y."/>
            <person name="Kim N.-H."/>
            <person name="Lee O.R."/>
            <person name="Lee T.-H."/>
            <person name="Bashyal P."/>
            <person name="Kim T.-S."/>
            <person name="Lee W.-H."/>
            <person name="Kawkins C."/>
            <person name="Kim C.-K."/>
            <person name="Kim J.S."/>
            <person name="Ahn B.O."/>
            <person name="Rhee S.Y."/>
            <person name="Sohng J.K."/>
        </authorList>
    </citation>
    <scope>NUCLEOTIDE SEQUENCE</scope>
    <source>
        <tissue evidence="4">Leaf</tissue>
    </source>
</reference>
<dbReference type="PANTHER" id="PTHR31623:SF122">
    <property type="entry name" value="HXXXD-TYPE ACYL-TRANSFERASE FAMILY PROTEIN"/>
    <property type="match status" value="1"/>
</dbReference>
<dbReference type="AlphaFoldDB" id="A0A835CFQ0"/>
<protein>
    <submittedName>
        <fullName evidence="4">Acylsugar acyltransferase 3-like</fullName>
    </submittedName>
</protein>
<dbReference type="PANTHER" id="PTHR31623">
    <property type="entry name" value="F21J9.9"/>
    <property type="match status" value="1"/>
</dbReference>
<evidence type="ECO:0000256" key="2">
    <source>
        <dbReference type="ARBA" id="ARBA00022679"/>
    </source>
</evidence>
<keyword evidence="2 4" id="KW-0808">Transferase</keyword>
<comment type="similarity">
    <text evidence="1">Belongs to the plant acyltransferase family.</text>
</comment>
<dbReference type="EMBL" id="JAAIUW010000003">
    <property type="protein sequence ID" value="KAF7839836.1"/>
    <property type="molecule type" value="Genomic_DNA"/>
</dbReference>
<evidence type="ECO:0000313" key="5">
    <source>
        <dbReference type="Proteomes" id="UP000634136"/>
    </source>
</evidence>
<sequence length="349" mass="38967">MYYPFAGRFKDQVSIECNDEGVTLLITRTKHALSDILKNPNPQFMDPLFADELQWKEIDPRGTILAVQINCFACGGMAIRDAATLFNFVKDWAAITTKSDKSQITFPNLNGGSILPIGDLPNYPEVMFVNDNNVVCKRFVFEASKIESLKAMVSSSSSSRNPTRVQVVSALIHKSAISAMNKPSLWLRFAANLRTRTDPPMPAKTVGNMVWFFFVPGTRRDELREVVSQTQERMSEFREVCAGKFGRNDVSFISECLKTATSSGGNDEEMVMFYVASWCRFGVYEGDFGWGKPIWVTTSGCPVKNSVVLVDTRDGDGIEALVNMEENDMALFERDVQLGMFASINPSIM</sequence>
<accession>A0A835CFQ0</accession>